<keyword evidence="1" id="KW-1015">Disulfide bond</keyword>
<evidence type="ECO:0000313" key="3">
    <source>
        <dbReference type="EMBL" id="KAK3798851.1"/>
    </source>
</evidence>
<dbReference type="Proteomes" id="UP001283361">
    <property type="component" value="Unassembled WGS sequence"/>
</dbReference>
<name>A0AAE1B4Q2_9GAST</name>
<accession>A0AAE1B4Q2</accession>
<feature type="domain" description="SMB" evidence="2">
    <location>
        <begin position="1"/>
        <end position="31"/>
    </location>
</feature>
<dbReference type="EMBL" id="JAWDGP010000620">
    <property type="protein sequence ID" value="KAK3798851.1"/>
    <property type="molecule type" value="Genomic_DNA"/>
</dbReference>
<gene>
    <name evidence="3" type="ORF">RRG08_007208</name>
</gene>
<evidence type="ECO:0000259" key="2">
    <source>
        <dbReference type="PROSITE" id="PS50958"/>
    </source>
</evidence>
<dbReference type="PROSITE" id="PS50958">
    <property type="entry name" value="SMB_2"/>
    <property type="match status" value="1"/>
</dbReference>
<protein>
    <recommendedName>
        <fullName evidence="2">SMB domain-containing protein</fullName>
    </recommendedName>
</protein>
<reference evidence="3" key="1">
    <citation type="journal article" date="2023" name="G3 (Bethesda)">
        <title>A reference genome for the long-term kleptoplast-retaining sea slug Elysia crispata morphotype clarki.</title>
        <authorList>
            <person name="Eastman K.E."/>
            <person name="Pendleton A.L."/>
            <person name="Shaikh M.A."/>
            <person name="Suttiyut T."/>
            <person name="Ogas R."/>
            <person name="Tomko P."/>
            <person name="Gavelis G."/>
            <person name="Widhalm J.R."/>
            <person name="Wisecaver J.H."/>
        </authorList>
    </citation>
    <scope>NUCLEOTIDE SEQUENCE</scope>
    <source>
        <strain evidence="3">ECLA1</strain>
    </source>
</reference>
<dbReference type="SUPFAM" id="SSF90188">
    <property type="entry name" value="Somatomedin B domain"/>
    <property type="match status" value="1"/>
</dbReference>
<dbReference type="PROSITE" id="PS00524">
    <property type="entry name" value="SMB_1"/>
    <property type="match status" value="1"/>
</dbReference>
<evidence type="ECO:0000256" key="1">
    <source>
        <dbReference type="ARBA" id="ARBA00023157"/>
    </source>
</evidence>
<dbReference type="AlphaFoldDB" id="A0AAE1B4Q2"/>
<dbReference type="InterPro" id="IPR001212">
    <property type="entry name" value="Somatomedin_B_dom"/>
</dbReference>
<organism evidence="3 4">
    <name type="scientific">Elysia crispata</name>
    <name type="common">lettuce slug</name>
    <dbReference type="NCBI Taxonomy" id="231223"/>
    <lineage>
        <taxon>Eukaryota</taxon>
        <taxon>Metazoa</taxon>
        <taxon>Spiralia</taxon>
        <taxon>Lophotrochozoa</taxon>
        <taxon>Mollusca</taxon>
        <taxon>Gastropoda</taxon>
        <taxon>Heterobranchia</taxon>
        <taxon>Euthyneura</taxon>
        <taxon>Panpulmonata</taxon>
        <taxon>Sacoglossa</taxon>
        <taxon>Placobranchoidea</taxon>
        <taxon>Plakobranchidae</taxon>
        <taxon>Elysia</taxon>
    </lineage>
</organism>
<comment type="caution">
    <text evidence="3">The sequence shown here is derived from an EMBL/GenBank/DDBJ whole genome shotgun (WGS) entry which is preliminary data.</text>
</comment>
<dbReference type="InterPro" id="IPR036024">
    <property type="entry name" value="Somatomedin_B-like_dom_sf"/>
</dbReference>
<keyword evidence="4" id="KW-1185">Reference proteome</keyword>
<proteinExistence type="predicted"/>
<evidence type="ECO:0000313" key="4">
    <source>
        <dbReference type="Proteomes" id="UP001283361"/>
    </source>
</evidence>
<dbReference type="Pfam" id="PF01033">
    <property type="entry name" value="Somatomedin_B"/>
    <property type="match status" value="1"/>
</dbReference>
<sequence>MNWFSCSCDFMCLVYGDCCYDFYEACPQEVEKYHQSHLRETKAVCLGVNIFLEYNNSTGVADPHDKFNSMKAILDHFNVRGPAVTDIATGVQYIREADWRLLHPQVDPSGSNRLARWTPTLKSRNRIHLPQLSGLMKNKTKSFGDDLKLIFKPPVSSYRSCLTQTVLSCEQPHINKLGDLFVKT</sequence>